<evidence type="ECO:0000256" key="1">
    <source>
        <dbReference type="SAM" id="Phobius"/>
    </source>
</evidence>
<proteinExistence type="predicted"/>
<organism evidence="2 3">
    <name type="scientific">Roseomonas acroporae</name>
    <dbReference type="NCBI Taxonomy" id="2937791"/>
    <lineage>
        <taxon>Bacteria</taxon>
        <taxon>Pseudomonadati</taxon>
        <taxon>Pseudomonadota</taxon>
        <taxon>Alphaproteobacteria</taxon>
        <taxon>Acetobacterales</taxon>
        <taxon>Roseomonadaceae</taxon>
        <taxon>Roseomonas</taxon>
    </lineage>
</organism>
<keyword evidence="1" id="KW-0472">Membrane</keyword>
<feature type="transmembrane region" description="Helical" evidence="1">
    <location>
        <begin position="16"/>
        <end position="39"/>
    </location>
</feature>
<feature type="transmembrane region" description="Helical" evidence="1">
    <location>
        <begin position="83"/>
        <end position="104"/>
    </location>
</feature>
<accession>A0A9X1YAV9</accession>
<sequence>MTAMAGGQDPRGPGQAGLLAAGAAGLVAAVAALAGFRGLAGGGLLFWLAPFPLLVAGLGFGPPVALLGGAIAVAGVWLLGSGLAALLMLLVFALPAFLLVAMGWRRTPAGVRFDAGPPLALLGIWPVLLLLIAAWSAASLETAGGLAGVLHALVALGLAQTGLPADPALVALLQQVAPAALGFWLATTLALGALAARRVLRGDLLAPGGLAPRLEPGWRAVRLPAWYLLLPAAAAGLWLAEGEPGPVRLSAFLLLLLPLFLQGIAGVHARLQGRNGATAMLVAFYLLLVLFSAPAIVAVTALGLYDQWAARRAPTRPG</sequence>
<keyword evidence="3" id="KW-1185">Reference proteome</keyword>
<comment type="caution">
    <text evidence="2">The sequence shown here is derived from an EMBL/GenBank/DDBJ whole genome shotgun (WGS) entry which is preliminary data.</text>
</comment>
<feature type="transmembrane region" description="Helical" evidence="1">
    <location>
        <begin position="176"/>
        <end position="200"/>
    </location>
</feature>
<feature type="transmembrane region" description="Helical" evidence="1">
    <location>
        <begin position="116"/>
        <end position="137"/>
    </location>
</feature>
<feature type="transmembrane region" description="Helical" evidence="1">
    <location>
        <begin position="51"/>
        <end position="77"/>
    </location>
</feature>
<evidence type="ECO:0000313" key="2">
    <source>
        <dbReference type="EMBL" id="MCK8785555.1"/>
    </source>
</evidence>
<dbReference type="EMBL" id="JALPRX010000061">
    <property type="protein sequence ID" value="MCK8785555.1"/>
    <property type="molecule type" value="Genomic_DNA"/>
</dbReference>
<keyword evidence="1" id="KW-0812">Transmembrane</keyword>
<dbReference type="Proteomes" id="UP001139516">
    <property type="component" value="Unassembled WGS sequence"/>
</dbReference>
<feature type="transmembrane region" description="Helical" evidence="1">
    <location>
        <begin position="220"/>
        <end position="240"/>
    </location>
</feature>
<keyword evidence="1" id="KW-1133">Transmembrane helix</keyword>
<gene>
    <name evidence="2" type="ORF">M0638_14295</name>
</gene>
<feature type="transmembrane region" description="Helical" evidence="1">
    <location>
        <begin position="143"/>
        <end position="164"/>
    </location>
</feature>
<feature type="transmembrane region" description="Helical" evidence="1">
    <location>
        <begin position="283"/>
        <end position="305"/>
    </location>
</feature>
<reference evidence="2" key="1">
    <citation type="submission" date="2022-04" db="EMBL/GenBank/DDBJ databases">
        <title>Roseomonas acroporae sp. nov., isolated from coral Acropora digitifera.</title>
        <authorList>
            <person name="Sun H."/>
        </authorList>
    </citation>
    <scope>NUCLEOTIDE SEQUENCE</scope>
    <source>
        <strain evidence="2">NAR14</strain>
    </source>
</reference>
<dbReference type="RefSeq" id="WP_248667678.1">
    <property type="nucleotide sequence ID" value="NZ_JALPRX010000061.1"/>
</dbReference>
<feature type="transmembrane region" description="Helical" evidence="1">
    <location>
        <begin position="252"/>
        <end position="271"/>
    </location>
</feature>
<dbReference type="AlphaFoldDB" id="A0A9X1YAV9"/>
<protein>
    <submittedName>
        <fullName evidence="2">Uncharacterized protein</fullName>
    </submittedName>
</protein>
<name>A0A9X1YAV9_9PROT</name>
<evidence type="ECO:0000313" key="3">
    <source>
        <dbReference type="Proteomes" id="UP001139516"/>
    </source>
</evidence>